<gene>
    <name evidence="1" type="ORF">TWF696_008738</name>
</gene>
<dbReference type="EMBL" id="JAVHNQ010000007">
    <property type="protein sequence ID" value="KAK6341670.1"/>
    <property type="molecule type" value="Genomic_DNA"/>
</dbReference>
<sequence length="219" mass="25489">MPIRSTRLSKSTDAGQFVPPLRDATEVSSISNRESTLSIKTGRIGFHDGSGSTVMSHTPLRRPVKWSAEDHFLYSLWMPIFLAPYASCFRRSARSESKEEIQTGAKKGAGRWRFYRDRMRWWLVDNYLNSNEDADKKMEAGDWWLFMGDNDYDSEEEEEDPERTGKLAPAFAFKCRRDRVPKRRWTESGATEQMEAMVRDLRGHLEREGIYCVFEPLED</sequence>
<proteinExistence type="predicted"/>
<name>A0AAV9ULA9_9PEZI</name>
<dbReference type="AlphaFoldDB" id="A0AAV9ULA9"/>
<evidence type="ECO:0000313" key="2">
    <source>
        <dbReference type="Proteomes" id="UP001375240"/>
    </source>
</evidence>
<evidence type="ECO:0000313" key="1">
    <source>
        <dbReference type="EMBL" id="KAK6341670.1"/>
    </source>
</evidence>
<accession>A0AAV9ULA9</accession>
<reference evidence="1 2" key="1">
    <citation type="submission" date="2019-10" db="EMBL/GenBank/DDBJ databases">
        <authorList>
            <person name="Palmer J.M."/>
        </authorList>
    </citation>
    <scope>NUCLEOTIDE SEQUENCE [LARGE SCALE GENOMIC DNA]</scope>
    <source>
        <strain evidence="1 2">TWF696</strain>
    </source>
</reference>
<keyword evidence="2" id="KW-1185">Reference proteome</keyword>
<comment type="caution">
    <text evidence="1">The sequence shown here is derived from an EMBL/GenBank/DDBJ whole genome shotgun (WGS) entry which is preliminary data.</text>
</comment>
<dbReference type="Proteomes" id="UP001375240">
    <property type="component" value="Unassembled WGS sequence"/>
</dbReference>
<protein>
    <submittedName>
        <fullName evidence="1">Uncharacterized protein</fullName>
    </submittedName>
</protein>
<organism evidence="1 2">
    <name type="scientific">Orbilia brochopaga</name>
    <dbReference type="NCBI Taxonomy" id="3140254"/>
    <lineage>
        <taxon>Eukaryota</taxon>
        <taxon>Fungi</taxon>
        <taxon>Dikarya</taxon>
        <taxon>Ascomycota</taxon>
        <taxon>Pezizomycotina</taxon>
        <taxon>Orbiliomycetes</taxon>
        <taxon>Orbiliales</taxon>
        <taxon>Orbiliaceae</taxon>
        <taxon>Orbilia</taxon>
    </lineage>
</organism>